<gene>
    <name evidence="1" type="ORF">F4820DRAFT_232239</name>
</gene>
<name>A0ACB9Z5M7_9PEZI</name>
<comment type="caution">
    <text evidence="1">The sequence shown here is derived from an EMBL/GenBank/DDBJ whole genome shotgun (WGS) entry which is preliminary data.</text>
</comment>
<evidence type="ECO:0000313" key="2">
    <source>
        <dbReference type="Proteomes" id="UP001497700"/>
    </source>
</evidence>
<protein>
    <submittedName>
        <fullName evidence="1">Cytochrome P450</fullName>
    </submittedName>
</protein>
<accession>A0ACB9Z5M7</accession>
<reference evidence="1 2" key="1">
    <citation type="journal article" date="2022" name="New Phytol.">
        <title>Ecological generalism drives hyperdiversity of secondary metabolite gene clusters in xylarialean endophytes.</title>
        <authorList>
            <person name="Franco M.E.E."/>
            <person name="Wisecaver J.H."/>
            <person name="Arnold A.E."/>
            <person name="Ju Y.M."/>
            <person name="Slot J.C."/>
            <person name="Ahrendt S."/>
            <person name="Moore L.P."/>
            <person name="Eastman K.E."/>
            <person name="Scott K."/>
            <person name="Konkel Z."/>
            <person name="Mondo S.J."/>
            <person name="Kuo A."/>
            <person name="Hayes R.D."/>
            <person name="Haridas S."/>
            <person name="Andreopoulos B."/>
            <person name="Riley R."/>
            <person name="LaButti K."/>
            <person name="Pangilinan J."/>
            <person name="Lipzen A."/>
            <person name="Amirebrahimi M."/>
            <person name="Yan J."/>
            <person name="Adam C."/>
            <person name="Keymanesh K."/>
            <person name="Ng V."/>
            <person name="Louie K."/>
            <person name="Northen T."/>
            <person name="Drula E."/>
            <person name="Henrissat B."/>
            <person name="Hsieh H.M."/>
            <person name="Youens-Clark K."/>
            <person name="Lutzoni F."/>
            <person name="Miadlikowska J."/>
            <person name="Eastwood D.C."/>
            <person name="Hamelin R.C."/>
            <person name="Grigoriev I.V."/>
            <person name="U'Ren J.M."/>
        </authorList>
    </citation>
    <scope>NUCLEOTIDE SEQUENCE [LARGE SCALE GENOMIC DNA]</scope>
    <source>
        <strain evidence="1 2">CBS 119005</strain>
    </source>
</reference>
<organism evidence="1 2">
    <name type="scientific">Hypoxylon rubiginosum</name>
    <dbReference type="NCBI Taxonomy" id="110542"/>
    <lineage>
        <taxon>Eukaryota</taxon>
        <taxon>Fungi</taxon>
        <taxon>Dikarya</taxon>
        <taxon>Ascomycota</taxon>
        <taxon>Pezizomycotina</taxon>
        <taxon>Sordariomycetes</taxon>
        <taxon>Xylariomycetidae</taxon>
        <taxon>Xylariales</taxon>
        <taxon>Hypoxylaceae</taxon>
        <taxon>Hypoxylon</taxon>
    </lineage>
</organism>
<evidence type="ECO:0000313" key="1">
    <source>
        <dbReference type="EMBL" id="KAI4867007.1"/>
    </source>
</evidence>
<proteinExistence type="predicted"/>
<keyword evidence="2" id="KW-1185">Reference proteome</keyword>
<dbReference type="EMBL" id="MU393452">
    <property type="protein sequence ID" value="KAI4867007.1"/>
    <property type="molecule type" value="Genomic_DNA"/>
</dbReference>
<dbReference type="Proteomes" id="UP001497700">
    <property type="component" value="Unassembled WGS sequence"/>
</dbReference>
<sequence>MELPFIVGGVLFAVFLLRALVKRLLYPRPLPGIPYDKESAKRITGDLPSIAATYKELTEWGLPIGRRSLKYGSPIHQLFMNPFTKPYVMIDDPHEVADLLLRRTKEFDKSTSAGVWQSFIPYSTIAQQTTPEWKAQRKTWQDSMHPDFLRRVVAKHIYVAAKDLTRLWEVRSLKSNGLPVDVSGDFSYAALDAIWTATFGEQLDLANAQIQMLETGKKIQTKGLDMHSTVQYINDLANTWRGSLWPALTRWRMQRNPDYRRYTEVKDREIDRILLDASARFQKILDGSSDGEEHDTCAMDLILRRSMLAAQKAGKPVPDPTKDQRMRDELLLFIYAGHDTTSTTLQWFVKHITNNQEAQTKLRDALRSAFPGDSLPDVADLLSKDVPYLNAAIEEALRCAATAGRTVRVATTDTVLFGHKIPAGTEIVPLTSVKWHPPQVSEELRSPSSRAALEKSGGVDWTLKPSAQDLDKFAPERWFKIDEKGNEVFDSGALFQNAFGGGTRGCFGRRLAMMELRIMITLIVMSFKFLPVPPEFNSFQVTEQLLRTPRQCFLKLEAV</sequence>